<dbReference type="Proteomes" id="UP000250358">
    <property type="component" value="Unassembled WGS sequence"/>
</dbReference>
<gene>
    <name evidence="1" type="ORF">NCTC11165_00993</name>
</gene>
<evidence type="ECO:0000313" key="1">
    <source>
        <dbReference type="EMBL" id="SPU43029.1"/>
    </source>
</evidence>
<organism evidence="1 2">
    <name type="scientific">Brevundimonas diminuta</name>
    <name type="common">Pseudomonas diminuta</name>
    <dbReference type="NCBI Taxonomy" id="293"/>
    <lineage>
        <taxon>Bacteria</taxon>
        <taxon>Pseudomonadati</taxon>
        <taxon>Pseudomonadota</taxon>
        <taxon>Alphaproteobacteria</taxon>
        <taxon>Caulobacterales</taxon>
        <taxon>Caulobacteraceae</taxon>
        <taxon>Brevundimonas</taxon>
    </lineage>
</organism>
<proteinExistence type="predicted"/>
<dbReference type="RefSeq" id="WP_128115275.1">
    <property type="nucleotide sequence ID" value="NZ_UAQM01000002.1"/>
</dbReference>
<evidence type="ECO:0000313" key="2">
    <source>
        <dbReference type="Proteomes" id="UP000250358"/>
    </source>
</evidence>
<protein>
    <submittedName>
        <fullName evidence="1">Uncharacterized protein</fullName>
    </submittedName>
</protein>
<dbReference type="AlphaFoldDB" id="A0A2X1AFT0"/>
<accession>A0A2X1AFT0</accession>
<sequence>MTHEGPNWIAPREGQDWRDDEVLAAVDWLKGFVPRAEMERRLDAARARLTRAGELWRNGEGADAYDPADAAAWWILQGESFGDGREWTAPDMLARTVPYLTRLGRELDRIRAIPGAEERAERMMNGGRAAVEPAIYELLVALAWSRHGWTTTFVPEVRGGPRSPDLDVARPRRHWAVECKRVTRTAYAENERAHGLALASPVHRLSERLGRSFVVRVAYKAELQDIPADYLEARVAEALEGPLRWDDAVSAGRLTSPNWRLVREVMDRDDVYYGSSRMIELASGRYDDQADHSFSGRWRPAEGRPFYASTLYHCSVVTWISTAPQAQLLKAQHFRRLIADAEGQLPDDRPGVVHVGFETMNGRASERLRHLRNVVEARLYTPRNPRFRWVYGNYFAPERTTARMETWALNESMAPYRIGRHRTAWPLPDHMLVSDEDDSQPGVHF</sequence>
<name>A0A2X1AFT0_BREDI</name>
<reference evidence="1 2" key="1">
    <citation type="submission" date="2018-06" db="EMBL/GenBank/DDBJ databases">
        <authorList>
            <consortium name="Pathogen Informatics"/>
            <person name="Doyle S."/>
        </authorList>
    </citation>
    <scope>NUCLEOTIDE SEQUENCE [LARGE SCALE GENOMIC DNA]</scope>
    <source>
        <strain evidence="1 2">NCTC11165</strain>
    </source>
</reference>
<dbReference type="EMBL" id="UAQM01000002">
    <property type="protein sequence ID" value="SPU43029.1"/>
    <property type="molecule type" value="Genomic_DNA"/>
</dbReference>